<dbReference type="AlphaFoldDB" id="A0A6J8C281"/>
<proteinExistence type="predicted"/>
<protein>
    <recommendedName>
        <fullName evidence="1">Transcriptional coactivator p15 (PC4) C-terminal domain-containing protein</fullName>
    </recommendedName>
</protein>
<dbReference type="OrthoDB" id="2505440at2759"/>
<gene>
    <name evidence="2" type="ORF">MCOR_24426</name>
</gene>
<name>A0A6J8C281_MYTCO</name>
<feature type="domain" description="Transcriptional coactivator p15 (PC4) C-terminal" evidence="1">
    <location>
        <begin position="10"/>
        <end position="43"/>
    </location>
</feature>
<dbReference type="Gene3D" id="2.30.31.10">
    <property type="entry name" value="Transcriptional Coactivator Pc4, Chain A"/>
    <property type="match status" value="1"/>
</dbReference>
<evidence type="ECO:0000259" key="1">
    <source>
        <dbReference type="Pfam" id="PF02229"/>
    </source>
</evidence>
<dbReference type="SUPFAM" id="SSF54447">
    <property type="entry name" value="ssDNA-binding transcriptional regulator domain"/>
    <property type="match status" value="1"/>
</dbReference>
<dbReference type="InterPro" id="IPR009044">
    <property type="entry name" value="ssDNA-bd_transcriptional_reg"/>
</dbReference>
<dbReference type="EMBL" id="CACVKT020004325">
    <property type="protein sequence ID" value="CAC5389234.1"/>
    <property type="molecule type" value="Genomic_DNA"/>
</dbReference>
<dbReference type="GO" id="GO:0006355">
    <property type="term" value="P:regulation of DNA-templated transcription"/>
    <property type="evidence" value="ECO:0007669"/>
    <property type="project" value="InterPro"/>
</dbReference>
<evidence type="ECO:0000313" key="2">
    <source>
        <dbReference type="EMBL" id="CAC5389234.1"/>
    </source>
</evidence>
<reference evidence="2 3" key="1">
    <citation type="submission" date="2020-06" db="EMBL/GenBank/DDBJ databases">
        <authorList>
            <person name="Li R."/>
            <person name="Bekaert M."/>
        </authorList>
    </citation>
    <scope>NUCLEOTIDE SEQUENCE [LARGE SCALE GENOMIC DNA]</scope>
    <source>
        <strain evidence="3">wild</strain>
    </source>
</reference>
<organism evidence="2 3">
    <name type="scientific">Mytilus coruscus</name>
    <name type="common">Sea mussel</name>
    <dbReference type="NCBI Taxonomy" id="42192"/>
    <lineage>
        <taxon>Eukaryota</taxon>
        <taxon>Metazoa</taxon>
        <taxon>Spiralia</taxon>
        <taxon>Lophotrochozoa</taxon>
        <taxon>Mollusca</taxon>
        <taxon>Bivalvia</taxon>
        <taxon>Autobranchia</taxon>
        <taxon>Pteriomorphia</taxon>
        <taxon>Mytilida</taxon>
        <taxon>Mytiloidea</taxon>
        <taxon>Mytilidae</taxon>
        <taxon>Mytilinae</taxon>
        <taxon>Mytilus</taxon>
    </lineage>
</organism>
<dbReference type="Pfam" id="PF02229">
    <property type="entry name" value="PC4"/>
    <property type="match status" value="1"/>
</dbReference>
<dbReference type="Proteomes" id="UP000507470">
    <property type="component" value="Unassembled WGS sequence"/>
</dbReference>
<dbReference type="InterPro" id="IPR003173">
    <property type="entry name" value="PC4_C"/>
</dbReference>
<dbReference type="GO" id="GO:0003677">
    <property type="term" value="F:DNA binding"/>
    <property type="evidence" value="ECO:0007669"/>
    <property type="project" value="InterPro"/>
</dbReference>
<sequence length="152" mass="17533">MYCIVEQDSVCVNIRQYWKTPEGDVVPTKRGLTLRPKKFEIFRMTLEQLEILVPELLTTIPCVLTHQGVDEMMYPSVPRKEAREACKTALENRSDVSIPTEDVLKMMHFLQIEGTAIGSHLGMNYACTYLGQWEENFISKQQFTLVFILEIS</sequence>
<accession>A0A6J8C281</accession>
<evidence type="ECO:0000313" key="3">
    <source>
        <dbReference type="Proteomes" id="UP000507470"/>
    </source>
</evidence>
<keyword evidence="3" id="KW-1185">Reference proteome</keyword>